<feature type="transmembrane region" description="Helical" evidence="7">
    <location>
        <begin position="360"/>
        <end position="384"/>
    </location>
</feature>
<evidence type="ECO:0000256" key="6">
    <source>
        <dbReference type="ARBA" id="ARBA00023136"/>
    </source>
</evidence>
<dbReference type="GO" id="GO:0015212">
    <property type="term" value="F:cytidine transmembrane transporter activity"/>
    <property type="evidence" value="ECO:0007669"/>
    <property type="project" value="TreeGrafter"/>
</dbReference>
<feature type="transmembrane region" description="Helical" evidence="7">
    <location>
        <begin position="134"/>
        <end position="154"/>
    </location>
</feature>
<dbReference type="InterPro" id="IPR036259">
    <property type="entry name" value="MFS_trans_sf"/>
</dbReference>
<keyword evidence="4 7" id="KW-0812">Transmembrane</keyword>
<dbReference type="Pfam" id="PF03825">
    <property type="entry name" value="Nuc_H_symport"/>
    <property type="match status" value="1"/>
</dbReference>
<feature type="transmembrane region" description="Helical" evidence="7">
    <location>
        <begin position="196"/>
        <end position="215"/>
    </location>
</feature>
<dbReference type="EMBL" id="LN907828">
    <property type="protein sequence ID" value="CUU26206.1"/>
    <property type="molecule type" value="Genomic_DNA"/>
</dbReference>
<evidence type="ECO:0000256" key="7">
    <source>
        <dbReference type="SAM" id="Phobius"/>
    </source>
</evidence>
<feature type="transmembrane region" description="Helical" evidence="7">
    <location>
        <begin position="106"/>
        <end position="125"/>
    </location>
</feature>
<dbReference type="PATRIC" id="fig|1619313.3.peg.4140"/>
<evidence type="ECO:0000256" key="1">
    <source>
        <dbReference type="ARBA" id="ARBA00004651"/>
    </source>
</evidence>
<dbReference type="Gene3D" id="1.20.1250.20">
    <property type="entry name" value="MFS general substrate transporter like domains"/>
    <property type="match status" value="2"/>
</dbReference>
<dbReference type="InterPro" id="IPR004740">
    <property type="entry name" value="Nuc_H_symport"/>
</dbReference>
<feature type="transmembrane region" description="Helical" evidence="7">
    <location>
        <begin position="221"/>
        <end position="239"/>
    </location>
</feature>
<feature type="transmembrane region" description="Helical" evidence="7">
    <location>
        <begin position="74"/>
        <end position="94"/>
    </location>
</feature>
<accession>A0A0U5L6Z8</accession>
<keyword evidence="5 7" id="KW-1133">Transmembrane helix</keyword>
<keyword evidence="2" id="KW-0813">Transport</keyword>
<dbReference type="AlphaFoldDB" id="A0A0U5L6Z8"/>
<evidence type="ECO:0000256" key="4">
    <source>
        <dbReference type="ARBA" id="ARBA00022692"/>
    </source>
</evidence>
<dbReference type="Proteomes" id="UP000059419">
    <property type="component" value="Plasmid pEM01"/>
</dbReference>
<reference evidence="10" key="1">
    <citation type="submission" date="2015-11" db="EMBL/GenBank/DDBJ databases">
        <authorList>
            <person name="Blom J."/>
        </authorList>
    </citation>
    <scope>NUCLEOTIDE SEQUENCE [LARGE SCALE GENOMIC DNA]</scope>
    <source>
        <plasmid evidence="10">pEM01</plasmid>
    </source>
</reference>
<dbReference type="PANTHER" id="PTHR23522:SF4">
    <property type="entry name" value="NUCLEOSIDE PERMEASE NUPG-RELATED"/>
    <property type="match status" value="1"/>
</dbReference>
<dbReference type="GO" id="GO:0005886">
    <property type="term" value="C:plasma membrane"/>
    <property type="evidence" value="ECO:0007669"/>
    <property type="project" value="UniProtKB-SubCell"/>
</dbReference>
<proteinExistence type="predicted"/>
<feature type="transmembrane region" description="Helical" evidence="7">
    <location>
        <begin position="396"/>
        <end position="415"/>
    </location>
</feature>
<evidence type="ECO:0000259" key="8">
    <source>
        <dbReference type="PROSITE" id="PS50850"/>
    </source>
</evidence>
<protein>
    <submittedName>
        <fullName evidence="9">Major facilitator transporter</fullName>
    </submittedName>
</protein>
<keyword evidence="3" id="KW-1003">Cell membrane</keyword>
<dbReference type="GO" id="GO:0015213">
    <property type="term" value="F:uridine transmembrane transporter activity"/>
    <property type="evidence" value="ECO:0007669"/>
    <property type="project" value="TreeGrafter"/>
</dbReference>
<feature type="transmembrane region" description="Helical" evidence="7">
    <location>
        <begin position="334"/>
        <end position="354"/>
    </location>
</feature>
<feature type="transmembrane region" description="Helical" evidence="7">
    <location>
        <begin position="435"/>
        <end position="455"/>
    </location>
</feature>
<geneLocation type="plasmid" evidence="10">
    <name>pEM01</name>
</geneLocation>
<name>A0A0U5L6Z8_9GAMM</name>
<keyword evidence="6 7" id="KW-0472">Membrane</keyword>
<feature type="transmembrane region" description="Helical" evidence="7">
    <location>
        <begin position="160"/>
        <end position="184"/>
    </location>
</feature>
<dbReference type="PROSITE" id="PS50850">
    <property type="entry name" value="MFS"/>
    <property type="match status" value="1"/>
</dbReference>
<sequence>MLLVADDIVQWLRDDTIFQECDLCKKQAASNRLLLPHPVCNRLLLPARIIMVTETLRSTAAVSRQPLLIPRLSLMMFMQFFIWGSWSVTLGLVMTRHNMSLLIGDAFSAGPIASILSPFVLGMLVDRFFPSQKVLAIMHLAGAAILWFVPQALIAENGALLIGLLFGYTLCYMPTLALTNNIAFYALNNSEKSFPVVRVFGTIGWIAAGIFIGITGIASSVAIFSVAAVCSVLLAAYSLTLPHTPAPAKGLPVKMRDLLCADAFALLKIRHFLIFALCATLISVPLGTYYAFTASWLADAGIRDVSSLMSFGQMSEIFFMLVIPLLFRRLGVKTMLFIGMCAWFVRYALFALGMNDESRMLIYIGILLHGVCYDFFFVVGFIYTDRIAGDQVKGQAQSMVVMFTYGIGMLLGSQISGAIYNQVVAGQETAAAWALFWWIPAIAAAVIALIFLFSFHYRDEQS</sequence>
<gene>
    <name evidence="9" type="ORF">EM595_p0510</name>
</gene>
<evidence type="ECO:0000256" key="2">
    <source>
        <dbReference type="ARBA" id="ARBA00022448"/>
    </source>
</evidence>
<comment type="subcellular location">
    <subcellularLocation>
        <location evidence="1">Cell membrane</location>
        <topology evidence="1">Multi-pass membrane protein</topology>
    </subcellularLocation>
</comment>
<evidence type="ECO:0000256" key="3">
    <source>
        <dbReference type="ARBA" id="ARBA00022475"/>
    </source>
</evidence>
<feature type="transmembrane region" description="Helical" evidence="7">
    <location>
        <begin position="272"/>
        <end position="292"/>
    </location>
</feature>
<dbReference type="PANTHER" id="PTHR23522">
    <property type="entry name" value="BLL5896 PROTEIN"/>
    <property type="match status" value="1"/>
</dbReference>
<keyword evidence="10" id="KW-1185">Reference proteome</keyword>
<evidence type="ECO:0000313" key="9">
    <source>
        <dbReference type="EMBL" id="CUU26206.1"/>
    </source>
</evidence>
<dbReference type="InterPro" id="IPR020846">
    <property type="entry name" value="MFS_dom"/>
</dbReference>
<dbReference type="SUPFAM" id="SSF103473">
    <property type="entry name" value="MFS general substrate transporter"/>
    <property type="match status" value="1"/>
</dbReference>
<dbReference type="KEGG" id="ege:EM595_p0510"/>
<organism evidence="9 10">
    <name type="scientific">Duffyella gerundensis</name>
    <dbReference type="NCBI Taxonomy" id="1619313"/>
    <lineage>
        <taxon>Bacteria</taxon>
        <taxon>Pseudomonadati</taxon>
        <taxon>Pseudomonadota</taxon>
        <taxon>Gammaproteobacteria</taxon>
        <taxon>Enterobacterales</taxon>
        <taxon>Erwiniaceae</taxon>
        <taxon>Duffyella</taxon>
    </lineage>
</organism>
<feature type="transmembrane region" description="Helical" evidence="7">
    <location>
        <begin position="307"/>
        <end position="327"/>
    </location>
</feature>
<evidence type="ECO:0000313" key="10">
    <source>
        <dbReference type="Proteomes" id="UP000059419"/>
    </source>
</evidence>
<feature type="domain" description="Major facilitator superfamily (MFS) profile" evidence="8">
    <location>
        <begin position="264"/>
        <end position="462"/>
    </location>
</feature>
<evidence type="ECO:0000256" key="5">
    <source>
        <dbReference type="ARBA" id="ARBA00022989"/>
    </source>
</evidence>